<sequence length="524" mass="56422">MPYPDQLTLSQARDSVARADAHTQTVLAMLAGDHWLLGLGWVGPRLPADNPLAGEFLEAVRVQFMPKNAVGEIARRHVGAVLGRYPSIKLALRDATAEPIEAEGAEMKAGEGALTAWLDRVGALQRLQQFGRDLLLGRAHLRSYVPTGQLRAGRVPSGDLLATIRRIGLMVPTPGTAQVVEDEETGVHYAIFRSRTRQGAEVAEVSYLNPQGQTVIRRLEAAASALILDASGDPAQLQGDKATDPLDLHGLLTVTEATREQFLTPTLVRNNWMLNFAKTAILRNAELAAVLERYGIGILPPGQYVKDLNAPGGLRFQPDASYRPGGANATFFTPNTFIDENGQVQVIGSGQYGRFEPVKPDALIATKQDAYHDMLDEGAQSHMRMAGDATASGESRIQAMNDFKTSLYATATAVEGALATHLEMVLALAAALSGNPGRFARYRVVVQCKILAAQPTVDERRQILEERNGGLRTTENAMSEIGVEDTDQMLAGVRAEQEEKLRQGQAAADALTKLLDPPKADGGG</sequence>
<name>A0ABW1DEK4_9DEIO</name>
<organism evidence="1 2">
    <name type="scientific">Deinococcus petrolearius</name>
    <dbReference type="NCBI Taxonomy" id="1751295"/>
    <lineage>
        <taxon>Bacteria</taxon>
        <taxon>Thermotogati</taxon>
        <taxon>Deinococcota</taxon>
        <taxon>Deinococci</taxon>
        <taxon>Deinococcales</taxon>
        <taxon>Deinococcaceae</taxon>
        <taxon>Deinococcus</taxon>
    </lineage>
</organism>
<comment type="caution">
    <text evidence="1">The sequence shown here is derived from an EMBL/GenBank/DDBJ whole genome shotgun (WGS) entry which is preliminary data.</text>
</comment>
<reference evidence="2" key="1">
    <citation type="journal article" date="2019" name="Int. J. Syst. Evol. Microbiol.">
        <title>The Global Catalogue of Microorganisms (GCM) 10K type strain sequencing project: providing services to taxonomists for standard genome sequencing and annotation.</title>
        <authorList>
            <consortium name="The Broad Institute Genomics Platform"/>
            <consortium name="The Broad Institute Genome Sequencing Center for Infectious Disease"/>
            <person name="Wu L."/>
            <person name="Ma J."/>
        </authorList>
    </citation>
    <scope>NUCLEOTIDE SEQUENCE [LARGE SCALE GENOMIC DNA]</scope>
    <source>
        <strain evidence="2">CGMCC 1.15053</strain>
    </source>
</reference>
<dbReference type="EMBL" id="JBHSOH010000001">
    <property type="protein sequence ID" value="MFC5846724.1"/>
    <property type="molecule type" value="Genomic_DNA"/>
</dbReference>
<proteinExistence type="predicted"/>
<gene>
    <name evidence="1" type="ORF">ACFPQ6_00240</name>
</gene>
<evidence type="ECO:0000313" key="2">
    <source>
        <dbReference type="Proteomes" id="UP001595979"/>
    </source>
</evidence>
<evidence type="ECO:0000313" key="1">
    <source>
        <dbReference type="EMBL" id="MFC5846724.1"/>
    </source>
</evidence>
<dbReference type="RefSeq" id="WP_380045015.1">
    <property type="nucleotide sequence ID" value="NZ_JBHSOH010000001.1"/>
</dbReference>
<protein>
    <submittedName>
        <fullName evidence="1">Uncharacterized protein</fullName>
    </submittedName>
</protein>
<keyword evidence="2" id="KW-1185">Reference proteome</keyword>
<accession>A0ABW1DEK4</accession>
<dbReference type="Proteomes" id="UP001595979">
    <property type="component" value="Unassembled WGS sequence"/>
</dbReference>